<gene>
    <name evidence="2" type="ORF">O3H35_09670</name>
    <name evidence="1" type="ORF">O3H54_04550</name>
</gene>
<proteinExistence type="predicted"/>
<dbReference type="Proteomes" id="UP001068021">
    <property type="component" value="Unassembled WGS sequence"/>
</dbReference>
<evidence type="ECO:0000313" key="2">
    <source>
        <dbReference type="EMBL" id="MCZ3372905.1"/>
    </source>
</evidence>
<dbReference type="RefSeq" id="WP_048080429.1">
    <property type="nucleotide sequence ID" value="NZ_JAPVER010000018.1"/>
</dbReference>
<organism evidence="2">
    <name type="scientific">Methanobacterium veterum</name>
    <dbReference type="NCBI Taxonomy" id="408577"/>
    <lineage>
        <taxon>Archaea</taxon>
        <taxon>Methanobacteriati</taxon>
        <taxon>Methanobacteriota</taxon>
        <taxon>Methanomada group</taxon>
        <taxon>Methanobacteria</taxon>
        <taxon>Methanobacteriales</taxon>
        <taxon>Methanobacteriaceae</taxon>
        <taxon>Methanobacterium</taxon>
    </lineage>
</organism>
<evidence type="ECO:0000313" key="3">
    <source>
        <dbReference type="Proteomes" id="UP001068021"/>
    </source>
</evidence>
<keyword evidence="3" id="KW-1185">Reference proteome</keyword>
<dbReference type="EMBL" id="JAPVES010000030">
    <property type="protein sequence ID" value="MCZ3372905.1"/>
    <property type="molecule type" value="Genomic_DNA"/>
</dbReference>
<reference evidence="2" key="1">
    <citation type="submission" date="2022-12" db="EMBL/GenBank/DDBJ databases">
        <title>Reclassification of two methanogenic archaea species isolated from the Kolyma lowland permafrost.</title>
        <authorList>
            <person name="Trubitsyn V.E."/>
            <person name="Rivkina E.M."/>
            <person name="Shcherbakova V.A."/>
        </authorList>
    </citation>
    <scope>NUCLEOTIDE SEQUENCE</scope>
    <source>
        <strain evidence="1">M2</strain>
        <strain evidence="2">MK4</strain>
    </source>
</reference>
<dbReference type="Proteomes" id="UP001074446">
    <property type="component" value="Unassembled WGS sequence"/>
</dbReference>
<dbReference type="EMBL" id="JAPVER010000018">
    <property type="protein sequence ID" value="MCZ3365150.1"/>
    <property type="molecule type" value="Genomic_DNA"/>
</dbReference>
<evidence type="ECO:0000313" key="1">
    <source>
        <dbReference type="EMBL" id="MCZ3365150.1"/>
    </source>
</evidence>
<comment type="caution">
    <text evidence="2">The sequence shown here is derived from an EMBL/GenBank/DDBJ whole genome shotgun (WGS) entry which is preliminary data.</text>
</comment>
<accession>A0A9E5A3N7</accession>
<protein>
    <submittedName>
        <fullName evidence="2">Uncharacterized protein</fullName>
    </submittedName>
</protein>
<name>A0A9E5A3N7_9EURY</name>
<sequence>MDKRILAVLSTLIFVIAFLPVFEPMDASTSSQITAQPVSTPTVSAAYKYRYVASIHSHVYHKITCRYEKNKTVQQNILQN</sequence>
<dbReference type="AlphaFoldDB" id="A0A9E5A3N7"/>